<accession>A0ABY7FQT7</accession>
<dbReference type="PROSITE" id="PS50893">
    <property type="entry name" value="ABC_TRANSPORTER_2"/>
    <property type="match status" value="2"/>
</dbReference>
<feature type="transmembrane region" description="Helical" evidence="8">
    <location>
        <begin position="1572"/>
        <end position="1594"/>
    </location>
</feature>
<dbReference type="InterPro" id="IPR026082">
    <property type="entry name" value="ABCA"/>
</dbReference>
<name>A0ABY7FQT7_MYAAR</name>
<dbReference type="InterPro" id="IPR056264">
    <property type="entry name" value="R2_ABCA1-4-like"/>
</dbReference>
<evidence type="ECO:0000256" key="1">
    <source>
        <dbReference type="ARBA" id="ARBA00004141"/>
    </source>
</evidence>
<feature type="transmembrane region" description="Helical" evidence="8">
    <location>
        <begin position="635"/>
        <end position="657"/>
    </location>
</feature>
<comment type="subcellular location">
    <subcellularLocation>
        <location evidence="1">Membrane</location>
        <topology evidence="1">Multi-pass membrane protein</topology>
    </subcellularLocation>
</comment>
<dbReference type="InterPro" id="IPR027417">
    <property type="entry name" value="P-loop_NTPase"/>
</dbReference>
<dbReference type="InterPro" id="IPR017871">
    <property type="entry name" value="ABC_transporter-like_CS"/>
</dbReference>
<dbReference type="Proteomes" id="UP001164746">
    <property type="component" value="Chromosome 13"/>
</dbReference>
<feature type="transmembrane region" description="Helical" evidence="8">
    <location>
        <begin position="1685"/>
        <end position="1708"/>
    </location>
</feature>
<feature type="transmembrane region" description="Helical" evidence="8">
    <location>
        <begin position="664"/>
        <end position="686"/>
    </location>
</feature>
<feature type="transmembrane region" description="Helical" evidence="8">
    <location>
        <begin position="698"/>
        <end position="717"/>
    </location>
</feature>
<keyword evidence="6 8" id="KW-0472">Membrane</keyword>
<dbReference type="SMART" id="SM00382">
    <property type="entry name" value="AAA"/>
    <property type="match status" value="2"/>
</dbReference>
<protein>
    <submittedName>
        <fullName evidence="10">ABCA1-like protein</fullName>
    </submittedName>
</protein>
<dbReference type="Pfam" id="PF23321">
    <property type="entry name" value="R1_ABCA1"/>
    <property type="match status" value="1"/>
</dbReference>
<dbReference type="Gene3D" id="3.40.50.300">
    <property type="entry name" value="P-loop containing nucleotide triphosphate hydrolases"/>
    <property type="match status" value="2"/>
</dbReference>
<feature type="transmembrane region" description="Helical" evidence="8">
    <location>
        <begin position="1307"/>
        <end position="1326"/>
    </location>
</feature>
<evidence type="ECO:0000313" key="11">
    <source>
        <dbReference type="Proteomes" id="UP001164746"/>
    </source>
</evidence>
<feature type="region of interest" description="Disordered" evidence="7">
    <location>
        <begin position="2249"/>
        <end position="2280"/>
    </location>
</feature>
<reference evidence="10" key="1">
    <citation type="submission" date="2022-11" db="EMBL/GenBank/DDBJ databases">
        <title>Centuries of genome instability and evolution in soft-shell clam transmissible cancer (bioRxiv).</title>
        <authorList>
            <person name="Hart S.F.M."/>
            <person name="Yonemitsu M.A."/>
            <person name="Giersch R.M."/>
            <person name="Beal B.F."/>
            <person name="Arriagada G."/>
            <person name="Davis B.W."/>
            <person name="Ostrander E.A."/>
            <person name="Goff S.P."/>
            <person name="Metzger M.J."/>
        </authorList>
    </citation>
    <scope>NUCLEOTIDE SEQUENCE</scope>
    <source>
        <strain evidence="10">MELC-2E11</strain>
        <tissue evidence="10">Siphon/mantle</tissue>
    </source>
</reference>
<dbReference type="InterPro" id="IPR013525">
    <property type="entry name" value="ABC2_TM"/>
</dbReference>
<evidence type="ECO:0000313" key="10">
    <source>
        <dbReference type="EMBL" id="WAR23514.1"/>
    </source>
</evidence>
<keyword evidence="2 8" id="KW-0812">Transmembrane</keyword>
<evidence type="ECO:0000259" key="9">
    <source>
        <dbReference type="PROSITE" id="PS50893"/>
    </source>
</evidence>
<feature type="transmembrane region" description="Helical" evidence="8">
    <location>
        <begin position="601"/>
        <end position="623"/>
    </location>
</feature>
<dbReference type="PANTHER" id="PTHR19229">
    <property type="entry name" value="ATP-BINDING CASSETTE TRANSPORTER SUBFAMILY A ABCA"/>
    <property type="match status" value="1"/>
</dbReference>
<dbReference type="PANTHER" id="PTHR19229:SF185">
    <property type="entry name" value="ABC TRANSPORTER DOMAIN-CONTAINING PROTEIN"/>
    <property type="match status" value="1"/>
</dbReference>
<feature type="region of interest" description="Disordered" evidence="7">
    <location>
        <begin position="1105"/>
        <end position="1124"/>
    </location>
</feature>
<keyword evidence="3" id="KW-0547">Nucleotide-binding</keyword>
<feature type="transmembrane region" description="Helical" evidence="8">
    <location>
        <begin position="738"/>
        <end position="761"/>
    </location>
</feature>
<organism evidence="10 11">
    <name type="scientific">Mya arenaria</name>
    <name type="common">Soft-shell clam</name>
    <dbReference type="NCBI Taxonomy" id="6604"/>
    <lineage>
        <taxon>Eukaryota</taxon>
        <taxon>Metazoa</taxon>
        <taxon>Spiralia</taxon>
        <taxon>Lophotrochozoa</taxon>
        <taxon>Mollusca</taxon>
        <taxon>Bivalvia</taxon>
        <taxon>Autobranchia</taxon>
        <taxon>Heteroconchia</taxon>
        <taxon>Euheterodonta</taxon>
        <taxon>Imparidentia</taxon>
        <taxon>Neoheterodontei</taxon>
        <taxon>Myida</taxon>
        <taxon>Myoidea</taxon>
        <taxon>Myidae</taxon>
        <taxon>Mya</taxon>
    </lineage>
</organism>
<dbReference type="Pfam" id="PF12698">
    <property type="entry name" value="ABC2_membrane_3"/>
    <property type="match status" value="2"/>
</dbReference>
<dbReference type="SUPFAM" id="SSF52540">
    <property type="entry name" value="P-loop containing nucleoside triphosphate hydrolases"/>
    <property type="match status" value="2"/>
</dbReference>
<keyword evidence="5 8" id="KW-1133">Transmembrane helix</keyword>
<feature type="domain" description="ABC transporter" evidence="9">
    <location>
        <begin position="1831"/>
        <end position="2067"/>
    </location>
</feature>
<dbReference type="CDD" id="cd03263">
    <property type="entry name" value="ABC_subfamily_A"/>
    <property type="match status" value="2"/>
</dbReference>
<dbReference type="InterPro" id="IPR003593">
    <property type="entry name" value="AAA+_ATPase"/>
</dbReference>
<proteinExistence type="predicted"/>
<keyword evidence="4" id="KW-0067">ATP-binding</keyword>
<keyword evidence="11" id="KW-1185">Reference proteome</keyword>
<dbReference type="Pfam" id="PF00005">
    <property type="entry name" value="ABC_tran"/>
    <property type="match status" value="2"/>
</dbReference>
<dbReference type="EMBL" id="CP111024">
    <property type="protein sequence ID" value="WAR23514.1"/>
    <property type="molecule type" value="Genomic_DNA"/>
</dbReference>
<evidence type="ECO:0000256" key="7">
    <source>
        <dbReference type="SAM" id="MobiDB-lite"/>
    </source>
</evidence>
<evidence type="ECO:0000256" key="6">
    <source>
        <dbReference type="ARBA" id="ARBA00023136"/>
    </source>
</evidence>
<sequence length="2280" mass="256724">MEKFHTSETTEGHFDGKAMPSAGIVPFVQSFMCTYDNECHNKPTQDELPGVANPFGNTDLAAAITALEEILQDNVDMTLIDDLVVEFSMYGDLLRLIRDGQAVGTLDIGSFLLDPQNLTSTLNGLVSSNTTNWLIEAVSNRTILDEGLDPISAFFIVDAFLAEVPSIIQSGTDTSAIVNEITDTIRTDVCDQNGLDQILHFPNETVSKYVHDELCNLTTQQFREVFDAFIQDFNTSAFRTSFENFVQRNTNQSINEELLEQLLDLYSKMMEDPAWRQPFYDLYKVFNDLQNQTSQIQATTGQAVGIADIIGTFVCGRNGSLFKFSDDSIEDFNNDEKPTTVNPDLQQEEEEEELDDAKQCKNLFSVLEESGTQTRWLWRQIKPFAEQFFRDFENLRNLASSWELYSPEVFLFLNNSDTVDALRCFNFDKFVGYNSTDVLMKDGLTLISKGLFWAAIEFENIDGSSSQLPTKVQYKIRMDKNKVDSTKRIRDKWPKPGPRAEPWRLKAFMYGYAYIQDMVENGIIRLQTGMNRSVGIVAQQFPYPCYTEDKFIYAISRMLPLFMILAWILTTAMLCKSIVYEKERRLKEVMKIMGLGNGVHWAAWFINAFIMMFLTIVLLVVLLKAGKVLEHSDPTAVLFFMTVFATVTIVLCFLISVLFSRPNLAACCAGFIYFLSYLPYMLMLQFDDVLTRQTKMSVGLFSNVAFGYGCNFIALWEEQAIGLQWSNMGISPINDDDFNMLHCIGMMLIDLIIYALLTWYIEAVFPGQYGIPKPFYFPIKALTKCCISWDKNQGGDAAELNMNNLTKDSDTREAEPKNKKIGVALRNLRKKYSTSDKFAVDGLNLNFYQDQITSFLGHNGAGKTTTMSILTGLFPPSEGTAFIHGKDIRVNMDSIRHSLGTCPQHNVLFDWLTVEEHLWFYARLKGAASSEVKGEMEQMIKDVGLPHKRNEFSSNLSGGMKRKLSVAVAFVGNSKTVILDEPTAGVDPYARRAIWQLLLKLKKGRTIILSTHHMDEADVLGDRIAIISQGQLCCVGSSLFLKSRYGNGYYLTLVRADKDIDEDAILKSQLFINSETADVRPLSAGSVRTVTNVVLEPAMGQDVDEGFTEGKSYSDPPTPPGEEDTFPGFSVKKVTSFVKKFVPEAKLVEDNMTELCYQLPDDAAHRGDFEHLFHELESSYVHLGISSFGISDTSLEEVFLKVTEENYEDAGERKRIKLDEMADGGRLARGVSRLSFKRKKKLSLLGRASTNRVDSKTDLMAEEDTESVISQPVSEYGETGFTHSQHAKVTGWKLTLRQFIAIFLKRFHHVVLPVVFILLAMTFSLLTPAFSEEPALELHPWYYEPVRGDPHLNMFYSNDAGPDNDVAKSKYPCEPPGDAGFSKYTPWNKTVDCDCSTGWQVCPDGAAGPTPPTRRLPTADNLYNITGRDVPDWILKTHNENKKRRYGGLTFGDIDNLAFTGNLTEVQAAIDRLLTAANNGSTVQVADRLFWSNLTLILPSLASSNVAKVWFNNRGWIASTTYMNVMNNLILRSNLPSGTDPADYSIVAISHPMKMTKDQLNDEALYSSFKDVVISICVIFAMSFIPASFTMYLIEERVSNSKHLQFVSGINPVMYWVSNFCWDMLNYLIPSILCIFIFLAFNRQAYVSSVNGPCLVSLLFLYGWAMIPMMYPFSRLFSVPSTALVVLKSINIFLGTVSTMSTFILEFLEEDDEGLKDINKVLKQVFLLMPQYCLGRGLFDMAKNQLFADVYAEFGINKLPNPFKWDIVGRNLFCMFMLGILFFIINLLIEYRFFIPSRMSKTSRTDLDEEDEDVARERRRVTSGAAKDDVLRLENLTKVFPKRSGKKKLTAVDKLCVGVPKGQCFGLLGVNGAGKTTTFKMLTGDERLTKGNAYVNNYNILNNMVDVRRNIGYCPQFDALDPLLTGVEHLRFYARLRGISEADVKHVADWAIRRLGLLPHADKISTNYSGGNKRKLSTAISLIGNPSVIFLDEPTTGMDPGARRFLWDCISNIVKDGRSVILTSHSMEECEALCGRLAIMVNGRFRCLGSIQHLKNRFGDGYTVIIRVSGEYPDMEPVLAWFSEYFPGAVLKEQQSNMLQYQLGSDIKLSKLFGQIEAVREQLLIEDYSVSQTTLDQVFINFAKLQTDLADDELDELPADLKNLGKVNVLPSEAEGLSLAGSTAGLIRNEYRNSNNSFQPRRPETDEDSLHFVDVARTRRPNSSRPVMAESSTMDAPIISLPYQVNNESRDYEDYTDDDVSIASTQRSGRPIAKFPDPEV</sequence>
<evidence type="ECO:0000256" key="3">
    <source>
        <dbReference type="ARBA" id="ARBA00022741"/>
    </source>
</evidence>
<feature type="transmembrane region" description="Helical" evidence="8">
    <location>
        <begin position="1772"/>
        <end position="1794"/>
    </location>
</feature>
<feature type="transmembrane region" description="Helical" evidence="8">
    <location>
        <begin position="1654"/>
        <end position="1673"/>
    </location>
</feature>
<dbReference type="InterPro" id="IPR003439">
    <property type="entry name" value="ABC_transporter-like_ATP-bd"/>
</dbReference>
<feature type="transmembrane region" description="Helical" evidence="8">
    <location>
        <begin position="1624"/>
        <end position="1642"/>
    </location>
</feature>
<dbReference type="PROSITE" id="PS00211">
    <property type="entry name" value="ABC_TRANSPORTER_1"/>
    <property type="match status" value="1"/>
</dbReference>
<evidence type="ECO:0000256" key="5">
    <source>
        <dbReference type="ARBA" id="ARBA00022989"/>
    </source>
</evidence>
<evidence type="ECO:0000256" key="8">
    <source>
        <dbReference type="SAM" id="Phobius"/>
    </source>
</evidence>
<feature type="domain" description="ABC transporter" evidence="9">
    <location>
        <begin position="823"/>
        <end position="1054"/>
    </location>
</feature>
<evidence type="ECO:0000256" key="4">
    <source>
        <dbReference type="ARBA" id="ARBA00022840"/>
    </source>
</evidence>
<gene>
    <name evidence="10" type="ORF">MAR_037183</name>
</gene>
<feature type="transmembrane region" description="Helical" evidence="8">
    <location>
        <begin position="558"/>
        <end position="580"/>
    </location>
</feature>
<evidence type="ECO:0000256" key="2">
    <source>
        <dbReference type="ARBA" id="ARBA00022692"/>
    </source>
</evidence>